<dbReference type="PANTHER" id="PTHR43140:SF1">
    <property type="entry name" value="TYPE I RESTRICTION ENZYME ECOKI SPECIFICITY SUBUNIT"/>
    <property type="match status" value="1"/>
</dbReference>
<organism evidence="6 7">
    <name type="scientific">Flavobacterium erciyesense</name>
    <dbReference type="NCBI Taxonomy" id="2825842"/>
    <lineage>
        <taxon>Bacteria</taxon>
        <taxon>Pseudomonadati</taxon>
        <taxon>Bacteroidota</taxon>
        <taxon>Flavobacteriia</taxon>
        <taxon>Flavobacteriales</taxon>
        <taxon>Flavobacteriaceae</taxon>
        <taxon>Flavobacterium</taxon>
    </lineage>
</organism>
<keyword evidence="4" id="KW-0175">Coiled coil</keyword>
<keyword evidence="2" id="KW-0680">Restriction system</keyword>
<evidence type="ECO:0000256" key="1">
    <source>
        <dbReference type="ARBA" id="ARBA00010923"/>
    </source>
</evidence>
<accession>A0ABS5D170</accession>
<dbReference type="InterPro" id="IPR051212">
    <property type="entry name" value="Type-I_RE_S_subunit"/>
</dbReference>
<comment type="similarity">
    <text evidence="1">Belongs to the type-I restriction system S methylase family.</text>
</comment>
<evidence type="ECO:0000256" key="3">
    <source>
        <dbReference type="ARBA" id="ARBA00023125"/>
    </source>
</evidence>
<feature type="domain" description="Type I restriction modification DNA specificity" evidence="5">
    <location>
        <begin position="7"/>
        <end position="158"/>
    </location>
</feature>
<evidence type="ECO:0000313" key="6">
    <source>
        <dbReference type="EMBL" id="MBQ0907759.1"/>
    </source>
</evidence>
<sequence>MNKNKLPKGWKIKTLGDILKISSGNGLAKSKRNDEGEFLVYGGNGITGRHSEYLFEEEKLIIGRVGVHCGNAYITKPKSWVTDNAFVVSFNKDELNKKFLLNLIGVLNLNKYSVSTAQPVISQGTIYPIEIVLPPLETQQAIVSKIEELFSELDKGIEDLKTAQQQLKTYRQSVLKWAFEGKLTNENVKDGELPKGWDLKDLGEVFKVSSGKGIKINQLKGGDYSVYGGNGLNGYHSEYFIEEPVLIIGRVGVKCGVTHITKPKSWVSDNALIVKPIIEDFDIKFFKLRLEFENLNKLSVSTAQPVISGNSIYSVPIFLPKLEEQHRIVQELESRLSVADKMEESIAQSLQQAEALRQSILKKAFSGELV</sequence>
<keyword evidence="6" id="KW-0255">Endonuclease</keyword>
<keyword evidence="6" id="KW-0540">Nuclease</keyword>
<gene>
    <name evidence="6" type="ORF">KBJ98_03475</name>
</gene>
<evidence type="ECO:0000313" key="7">
    <source>
        <dbReference type="Proteomes" id="UP000679008"/>
    </source>
</evidence>
<keyword evidence="3" id="KW-0238">DNA-binding</keyword>
<dbReference type="SUPFAM" id="SSF116734">
    <property type="entry name" value="DNA methylase specificity domain"/>
    <property type="match status" value="2"/>
</dbReference>
<dbReference type="RefSeq" id="WP_210788294.1">
    <property type="nucleotide sequence ID" value="NZ_JAGPXB010000002.1"/>
</dbReference>
<dbReference type="InterPro" id="IPR044946">
    <property type="entry name" value="Restrct_endonuc_typeI_TRD_sf"/>
</dbReference>
<feature type="coiled-coil region" evidence="4">
    <location>
        <begin position="146"/>
        <end position="173"/>
    </location>
</feature>
<dbReference type="GO" id="GO:0016787">
    <property type="term" value="F:hydrolase activity"/>
    <property type="evidence" value="ECO:0007669"/>
    <property type="project" value="UniProtKB-KW"/>
</dbReference>
<dbReference type="CDD" id="cd17266">
    <property type="entry name" value="RMtype1_S_Sau1132ORF3780P-TRD2-CR2_like"/>
    <property type="match status" value="2"/>
</dbReference>
<dbReference type="Gene3D" id="3.90.220.20">
    <property type="entry name" value="DNA methylase specificity domains"/>
    <property type="match status" value="2"/>
</dbReference>
<proteinExistence type="inferred from homology"/>
<keyword evidence="6" id="KW-0378">Hydrolase</keyword>
<comment type="caution">
    <text evidence="6">The sequence shown here is derived from an EMBL/GenBank/DDBJ whole genome shotgun (WGS) entry which is preliminary data.</text>
</comment>
<keyword evidence="7" id="KW-1185">Reference proteome</keyword>
<evidence type="ECO:0000259" key="5">
    <source>
        <dbReference type="Pfam" id="PF01420"/>
    </source>
</evidence>
<feature type="domain" description="Type I restriction modification DNA specificity" evidence="5">
    <location>
        <begin position="194"/>
        <end position="346"/>
    </location>
</feature>
<name>A0ABS5D170_9FLAO</name>
<reference evidence="6 7" key="1">
    <citation type="submission" date="2021-04" db="EMBL/GenBank/DDBJ databases">
        <title>Description of novel Flavobacterium sp. F-328.</title>
        <authorList>
            <person name="Saticioglu I.B."/>
        </authorList>
    </citation>
    <scope>NUCLEOTIDE SEQUENCE [LARGE SCALE GENOMIC DNA]</scope>
    <source>
        <strain evidence="6 7">F-328</strain>
    </source>
</reference>
<dbReference type="Proteomes" id="UP000679008">
    <property type="component" value="Unassembled WGS sequence"/>
</dbReference>
<dbReference type="PANTHER" id="PTHR43140">
    <property type="entry name" value="TYPE-1 RESTRICTION ENZYME ECOKI SPECIFICITY PROTEIN"/>
    <property type="match status" value="1"/>
</dbReference>
<dbReference type="Pfam" id="PF01420">
    <property type="entry name" value="Methylase_S"/>
    <property type="match status" value="2"/>
</dbReference>
<dbReference type="EC" id="3.1.21.-" evidence="6"/>
<evidence type="ECO:0000256" key="4">
    <source>
        <dbReference type="SAM" id="Coils"/>
    </source>
</evidence>
<evidence type="ECO:0000256" key="2">
    <source>
        <dbReference type="ARBA" id="ARBA00022747"/>
    </source>
</evidence>
<dbReference type="InterPro" id="IPR000055">
    <property type="entry name" value="Restrct_endonuc_typeI_TRD"/>
</dbReference>
<dbReference type="EMBL" id="JAGPXB010000002">
    <property type="protein sequence ID" value="MBQ0907759.1"/>
    <property type="molecule type" value="Genomic_DNA"/>
</dbReference>
<protein>
    <submittedName>
        <fullName evidence="6">Restriction endonuclease subunit S</fullName>
        <ecNumber evidence="6">3.1.21.-</ecNumber>
    </submittedName>
</protein>
<dbReference type="GO" id="GO:0004519">
    <property type="term" value="F:endonuclease activity"/>
    <property type="evidence" value="ECO:0007669"/>
    <property type="project" value="UniProtKB-KW"/>
</dbReference>